<feature type="chain" id="PRO_5046712146" description="Alpha/beta hydrolase" evidence="1">
    <location>
        <begin position="21"/>
        <end position="318"/>
    </location>
</feature>
<dbReference type="Proteomes" id="UP001589733">
    <property type="component" value="Unassembled WGS sequence"/>
</dbReference>
<feature type="signal peptide" evidence="1">
    <location>
        <begin position="1"/>
        <end position="20"/>
    </location>
</feature>
<keyword evidence="1" id="KW-0732">Signal</keyword>
<keyword evidence="3" id="KW-1185">Reference proteome</keyword>
<protein>
    <recommendedName>
        <fullName evidence="4">Alpha/beta hydrolase</fullName>
    </recommendedName>
</protein>
<name>A0ABV6B880_9DEIO</name>
<dbReference type="RefSeq" id="WP_380015754.1">
    <property type="nucleotide sequence ID" value="NZ_JBHLYR010000063.1"/>
</dbReference>
<dbReference type="InterPro" id="IPR029058">
    <property type="entry name" value="AB_hydrolase_fold"/>
</dbReference>
<evidence type="ECO:0000256" key="1">
    <source>
        <dbReference type="SAM" id="SignalP"/>
    </source>
</evidence>
<comment type="caution">
    <text evidence="2">The sequence shown here is derived from an EMBL/GenBank/DDBJ whole genome shotgun (WGS) entry which is preliminary data.</text>
</comment>
<evidence type="ECO:0008006" key="4">
    <source>
        <dbReference type="Google" id="ProtNLM"/>
    </source>
</evidence>
<evidence type="ECO:0000313" key="3">
    <source>
        <dbReference type="Proteomes" id="UP001589733"/>
    </source>
</evidence>
<accession>A0ABV6B880</accession>
<dbReference type="SUPFAM" id="SSF53474">
    <property type="entry name" value="alpha/beta-Hydrolases"/>
    <property type="match status" value="1"/>
</dbReference>
<sequence>MPWPALPFRPFLSAAVLTSAALLCGCAPLSWRPGASPALNLNAAAPDVVLLSVSGRCGPPCAAPRDDWDSLTPRGTVDAVADALAATGLSVQVAGYASNANETFFSRQVLAFQPGFGALVRDLNRLKSTWLAGPNPPRLVLLGHSQGVIWTHYLTHIFPDVRFALLIDLDGSCTFWTADRATDRPTAPLNYPAAGLPKPAQACDNLATSAGTLRGKDVVWPNVERNLEVQSKRLPARTSPAGGLPINYLFDLTRNARPDGSRTGIETFVSVREDHSAISSPRSDALRWVSEHAAQLALGWKLQQPGEYQTGDPVPSTP</sequence>
<organism evidence="2 3">
    <name type="scientific">Deinococcus oregonensis</name>
    <dbReference type="NCBI Taxonomy" id="1805970"/>
    <lineage>
        <taxon>Bacteria</taxon>
        <taxon>Thermotogati</taxon>
        <taxon>Deinococcota</taxon>
        <taxon>Deinococci</taxon>
        <taxon>Deinococcales</taxon>
        <taxon>Deinococcaceae</taxon>
        <taxon>Deinococcus</taxon>
    </lineage>
</organism>
<reference evidence="2 3" key="1">
    <citation type="submission" date="2024-09" db="EMBL/GenBank/DDBJ databases">
        <authorList>
            <person name="Sun Q."/>
            <person name="Mori K."/>
        </authorList>
    </citation>
    <scope>NUCLEOTIDE SEQUENCE [LARGE SCALE GENOMIC DNA]</scope>
    <source>
        <strain evidence="2 3">JCM 13503</strain>
    </source>
</reference>
<evidence type="ECO:0000313" key="2">
    <source>
        <dbReference type="EMBL" id="MFB9994626.1"/>
    </source>
</evidence>
<proteinExistence type="predicted"/>
<dbReference type="EMBL" id="JBHLYR010000063">
    <property type="protein sequence ID" value="MFB9994626.1"/>
    <property type="molecule type" value="Genomic_DNA"/>
</dbReference>
<gene>
    <name evidence="2" type="ORF">ACFFLM_21945</name>
</gene>